<keyword evidence="1" id="KW-0812">Transmembrane</keyword>
<dbReference type="AlphaFoldDB" id="X0YR90"/>
<feature type="transmembrane region" description="Helical" evidence="1">
    <location>
        <begin position="88"/>
        <end position="112"/>
    </location>
</feature>
<dbReference type="SUPFAM" id="SSF52096">
    <property type="entry name" value="ClpP/crotonase"/>
    <property type="match status" value="1"/>
</dbReference>
<evidence type="ECO:0000256" key="1">
    <source>
        <dbReference type="SAM" id="Phobius"/>
    </source>
</evidence>
<dbReference type="InterPro" id="IPR001753">
    <property type="entry name" value="Enoyl-CoA_hydra/iso"/>
</dbReference>
<comment type="caution">
    <text evidence="2">The sequence shown here is derived from an EMBL/GenBank/DDBJ whole genome shotgun (WGS) entry which is preliminary data.</text>
</comment>
<dbReference type="EMBL" id="BARS01048694">
    <property type="protein sequence ID" value="GAG39231.1"/>
    <property type="molecule type" value="Genomic_DNA"/>
</dbReference>
<organism evidence="2">
    <name type="scientific">marine sediment metagenome</name>
    <dbReference type="NCBI Taxonomy" id="412755"/>
    <lineage>
        <taxon>unclassified sequences</taxon>
        <taxon>metagenomes</taxon>
        <taxon>ecological metagenomes</taxon>
    </lineage>
</organism>
<dbReference type="GO" id="GO:0005777">
    <property type="term" value="C:peroxisome"/>
    <property type="evidence" value="ECO:0007669"/>
    <property type="project" value="TreeGrafter"/>
</dbReference>
<dbReference type="GO" id="GO:0004165">
    <property type="term" value="F:delta(3)-delta(2)-enoyl-CoA isomerase activity"/>
    <property type="evidence" value="ECO:0007669"/>
    <property type="project" value="TreeGrafter"/>
</dbReference>
<gene>
    <name evidence="2" type="ORF">S01H1_72935</name>
</gene>
<evidence type="ECO:0000313" key="2">
    <source>
        <dbReference type="EMBL" id="GAG39231.1"/>
    </source>
</evidence>
<sequence>MEKVTYGIEDGIAQITMDDGKANAMNWGFFEEMGKRTDQAESDGAKALVITGRPGFFSGGLDLKLLPTLSASEMGDFLITFARTMLRVFSFPVPTIAAITGHAIAGGAMLAFACDRRFALDGPYRIQMNETLIGIPLPSWMFLIARSAIPSRWRNEALLHARAYNPNEALERGILD</sequence>
<accession>X0YR90</accession>
<dbReference type="GO" id="GO:0006635">
    <property type="term" value="P:fatty acid beta-oxidation"/>
    <property type="evidence" value="ECO:0007669"/>
    <property type="project" value="TreeGrafter"/>
</dbReference>
<protein>
    <recommendedName>
        <fullName evidence="3">Enoyl-CoA hydratase</fullName>
    </recommendedName>
</protein>
<feature type="non-terminal residue" evidence="2">
    <location>
        <position position="176"/>
    </location>
</feature>
<dbReference type="Gene3D" id="3.90.226.10">
    <property type="entry name" value="2-enoyl-CoA Hydratase, Chain A, domain 1"/>
    <property type="match status" value="1"/>
</dbReference>
<dbReference type="PANTHER" id="PTHR11941:SF75">
    <property type="entry name" value="ENOYL-COA HYDRATASE_ISOMERASE FAMILY PROTEIN"/>
    <property type="match status" value="1"/>
</dbReference>
<reference evidence="2" key="1">
    <citation type="journal article" date="2014" name="Front. Microbiol.">
        <title>High frequency of phylogenetically diverse reductive dehalogenase-homologous genes in deep subseafloor sedimentary metagenomes.</title>
        <authorList>
            <person name="Kawai M."/>
            <person name="Futagami T."/>
            <person name="Toyoda A."/>
            <person name="Takaki Y."/>
            <person name="Nishi S."/>
            <person name="Hori S."/>
            <person name="Arai W."/>
            <person name="Tsubouchi T."/>
            <person name="Morono Y."/>
            <person name="Uchiyama I."/>
            <person name="Ito T."/>
            <person name="Fujiyama A."/>
            <person name="Inagaki F."/>
            <person name="Takami H."/>
        </authorList>
    </citation>
    <scope>NUCLEOTIDE SEQUENCE</scope>
    <source>
        <strain evidence="2">Expedition CK06-06</strain>
    </source>
</reference>
<dbReference type="PANTHER" id="PTHR11941">
    <property type="entry name" value="ENOYL-COA HYDRATASE-RELATED"/>
    <property type="match status" value="1"/>
</dbReference>
<dbReference type="InterPro" id="IPR029045">
    <property type="entry name" value="ClpP/crotonase-like_dom_sf"/>
</dbReference>
<dbReference type="CDD" id="cd06558">
    <property type="entry name" value="crotonase-like"/>
    <property type="match status" value="1"/>
</dbReference>
<dbReference type="Pfam" id="PF00378">
    <property type="entry name" value="ECH_1"/>
    <property type="match status" value="1"/>
</dbReference>
<keyword evidence="1" id="KW-0472">Membrane</keyword>
<name>X0YR90_9ZZZZ</name>
<evidence type="ECO:0008006" key="3">
    <source>
        <dbReference type="Google" id="ProtNLM"/>
    </source>
</evidence>
<proteinExistence type="predicted"/>
<keyword evidence="1" id="KW-1133">Transmembrane helix</keyword>